<dbReference type="KEGG" id="fpal:HYN49_01615"/>
<proteinExistence type="predicted"/>
<dbReference type="AlphaFoldDB" id="A0A2S1SEB1"/>
<keyword evidence="2" id="KW-1185">Reference proteome</keyword>
<name>A0A2S1SEB1_9FLAO</name>
<gene>
    <name evidence="1" type="ORF">HYN49_01615</name>
</gene>
<evidence type="ECO:0000313" key="2">
    <source>
        <dbReference type="Proteomes" id="UP000244937"/>
    </source>
</evidence>
<protein>
    <submittedName>
        <fullName evidence="1">Uncharacterized protein</fullName>
    </submittedName>
</protein>
<accession>A0A2S1SEB1</accession>
<dbReference type="EMBL" id="CP029187">
    <property type="protein sequence ID" value="AWI24692.1"/>
    <property type="molecule type" value="Genomic_DNA"/>
</dbReference>
<evidence type="ECO:0000313" key="1">
    <source>
        <dbReference type="EMBL" id="AWI24692.1"/>
    </source>
</evidence>
<dbReference type="RefSeq" id="WP_108902490.1">
    <property type="nucleotide sequence ID" value="NZ_CP029187.1"/>
</dbReference>
<dbReference type="Proteomes" id="UP000244937">
    <property type="component" value="Chromosome"/>
</dbReference>
<reference evidence="1 2" key="1">
    <citation type="submission" date="2018-05" db="EMBL/GenBank/DDBJ databases">
        <title>Genome sequencing of Flavobacterium sp. HYN0049.</title>
        <authorList>
            <person name="Yi H."/>
            <person name="Baek C."/>
        </authorList>
    </citation>
    <scope>NUCLEOTIDE SEQUENCE [LARGE SCALE GENOMIC DNA]</scope>
    <source>
        <strain evidence="1 2">HYN0049</strain>
    </source>
</reference>
<dbReference type="OrthoDB" id="1202270at2"/>
<sequence length="133" mass="15071">MISCSDEGSDVLNANSKSMEYYGVTIQWPKDLRLSVESDIMKAEHGCYTVQVRIYMTETDRNEKLLICSSVVKVGECAENRPVDNCTGTYKDQFITSEYVNPEFPEACAIAVFDDQPTIYNEYLTQRRALTGL</sequence>
<organism evidence="1 2">
    <name type="scientific">Flavobacterium pallidum</name>
    <dbReference type="NCBI Taxonomy" id="2172098"/>
    <lineage>
        <taxon>Bacteria</taxon>
        <taxon>Pseudomonadati</taxon>
        <taxon>Bacteroidota</taxon>
        <taxon>Flavobacteriia</taxon>
        <taxon>Flavobacteriales</taxon>
        <taxon>Flavobacteriaceae</taxon>
        <taxon>Flavobacterium</taxon>
    </lineage>
</organism>